<dbReference type="InterPro" id="IPR005498">
    <property type="entry name" value="T4SS_VirB10/TraB/TrbI"/>
</dbReference>
<organism evidence="2 3">
    <name type="scientific">Crocosphaera subtropica (strain ATCC 51142 / BH68)</name>
    <name type="common">Cyanothece sp. (strain ATCC 51142)</name>
    <dbReference type="NCBI Taxonomy" id="43989"/>
    <lineage>
        <taxon>Bacteria</taxon>
        <taxon>Bacillati</taxon>
        <taxon>Cyanobacteriota</taxon>
        <taxon>Cyanophyceae</taxon>
        <taxon>Oscillatoriophycideae</taxon>
        <taxon>Chroococcales</taxon>
        <taxon>Aphanothecaceae</taxon>
        <taxon>Crocosphaera</taxon>
        <taxon>Crocosphaera subtropica</taxon>
    </lineage>
</organism>
<dbReference type="EMBL" id="CP000807">
    <property type="protein sequence ID" value="ACB54369.1"/>
    <property type="molecule type" value="Genomic_DNA"/>
</dbReference>
<name>B1X2K8_CROS5</name>
<dbReference type="HOGENOM" id="CLU_586257_0_0_3"/>
<feature type="region of interest" description="Disordered" evidence="1">
    <location>
        <begin position="128"/>
        <end position="191"/>
    </location>
</feature>
<protein>
    <recommendedName>
        <fullName evidence="4">Bacterial conjugation TrbI-like protein</fullName>
    </recommendedName>
</protein>
<dbReference type="OrthoDB" id="479517at2"/>
<dbReference type="AlphaFoldDB" id="B1X2K8"/>
<feature type="compositionally biased region" description="Low complexity" evidence="1">
    <location>
        <begin position="140"/>
        <end position="184"/>
    </location>
</feature>
<reference evidence="2 3" key="1">
    <citation type="journal article" date="2008" name="Proc. Natl. Acad. Sci. U.S.A.">
        <title>The genome of Cyanothece 51142, a unicellular diazotrophic cyanobacterium important in the marine nitrogen cycle.</title>
        <authorList>
            <person name="Welsh E.A."/>
            <person name="Liberton M."/>
            <person name="Stoeckel J."/>
            <person name="Loh T."/>
            <person name="Elvitigala T."/>
            <person name="Wang C."/>
            <person name="Wollam A."/>
            <person name="Fulton R.S."/>
            <person name="Clifton S.W."/>
            <person name="Jacobs J.M."/>
            <person name="Aurora R."/>
            <person name="Ghosh B.K."/>
            <person name="Sherman L.A."/>
            <person name="Smith R.D."/>
            <person name="Wilson R.K."/>
            <person name="Pakrasi H.B."/>
        </authorList>
    </citation>
    <scope>NUCLEOTIDE SEQUENCE [LARGE SCALE GENOMIC DNA]</scope>
    <source>
        <strain evidence="3">ATCC 51142 / BH68</strain>
    </source>
</reference>
<dbReference type="KEGG" id="cyt:cce_5023"/>
<evidence type="ECO:0000313" key="3">
    <source>
        <dbReference type="Proteomes" id="UP000001203"/>
    </source>
</evidence>
<feature type="region of interest" description="Disordered" evidence="1">
    <location>
        <begin position="79"/>
        <end position="102"/>
    </location>
</feature>
<keyword evidence="3" id="KW-1185">Reference proteome</keyword>
<feature type="region of interest" description="Disordered" evidence="1">
    <location>
        <begin position="1"/>
        <end position="42"/>
    </location>
</feature>
<evidence type="ECO:0000256" key="1">
    <source>
        <dbReference type="SAM" id="MobiDB-lite"/>
    </source>
</evidence>
<gene>
    <name evidence="2" type="ordered locus">cce_5023</name>
</gene>
<proteinExistence type="predicted"/>
<feature type="compositionally biased region" description="Basic and acidic residues" evidence="1">
    <location>
        <begin position="88"/>
        <end position="102"/>
    </location>
</feature>
<evidence type="ECO:0008006" key="4">
    <source>
        <dbReference type="Google" id="ProtNLM"/>
    </source>
</evidence>
<dbReference type="Proteomes" id="UP000001203">
    <property type="component" value="Chromosome linear"/>
</dbReference>
<evidence type="ECO:0000313" key="2">
    <source>
        <dbReference type="EMBL" id="ACB54369.1"/>
    </source>
</evidence>
<accession>B1X2K8</accession>
<dbReference type="Pfam" id="PF03743">
    <property type="entry name" value="TrbI"/>
    <property type="match status" value="1"/>
</dbReference>
<dbReference type="eggNOG" id="COG3147">
    <property type="taxonomic scope" value="Bacteria"/>
</dbReference>
<feature type="compositionally biased region" description="Basic and acidic residues" evidence="1">
    <location>
        <begin position="20"/>
        <end position="34"/>
    </location>
</feature>
<sequence>MTNSISIEQAEQVLFDEDTKEGRKQPDESPERLLKKMVPQDSEELETIPYYKKPIVQIIAVSAIGVPILWGIVNAFSGSSSPQTEASTESKQEQLYKESLEQERRKNQALALENAMKKQEIEVIPVKQVSKPEPQPQPNPVQQNSQPRQVVPVRQVQPVRQPVKTTPRVVQSKPRPSQPQPQVVIQKEPPPDPMELWLTQANGGHYLAPKGETTYVSYSVDEPSEPEPIEDSIPTAVTLSQNNIPGSPQPRKEVIAQNFTNGSSSLDIGSVGRAELKNGIAWTQGGPADNRKYLLTLNEPFHNTQGEEILPSGTRVIAEITNASGAGVFFMDVIQILTENGSYPITPGAMQIISHDGSPLKAELRKLEDNRFWQDFSAAVAPGVERAMGSLADSSESLVLQGSRSVITSSNGNSNPLAAGVSGVASGVSQVLTDRMRDKSQVQAVPYFWFPSGASVQIVVYDDISF</sequence>
<dbReference type="RefSeq" id="WP_009546218.1">
    <property type="nucleotide sequence ID" value="NC_010547.1"/>
</dbReference>
<dbReference type="STRING" id="43989.cce_5023"/>